<keyword evidence="1" id="KW-0732">Signal</keyword>
<protein>
    <recommendedName>
        <fullName evidence="4">Insulin-like domain-containing protein</fullName>
    </recommendedName>
</protein>
<evidence type="ECO:0000313" key="3">
    <source>
        <dbReference type="Proteomes" id="UP001328107"/>
    </source>
</evidence>
<name>A0AAN5CJ20_9BILA</name>
<proteinExistence type="predicted"/>
<dbReference type="AlphaFoldDB" id="A0AAN5CJ20"/>
<evidence type="ECO:0008006" key="4">
    <source>
        <dbReference type="Google" id="ProtNLM"/>
    </source>
</evidence>
<feature type="chain" id="PRO_5043038162" description="Insulin-like domain-containing protein" evidence="1">
    <location>
        <begin position="30"/>
        <end position="110"/>
    </location>
</feature>
<dbReference type="Proteomes" id="UP001328107">
    <property type="component" value="Unassembled WGS sequence"/>
</dbReference>
<comment type="caution">
    <text evidence="2">The sequence shown here is derived from an EMBL/GenBank/DDBJ whole genome shotgun (WGS) entry which is preliminary data.</text>
</comment>
<organism evidence="2 3">
    <name type="scientific">Pristionchus mayeri</name>
    <dbReference type="NCBI Taxonomy" id="1317129"/>
    <lineage>
        <taxon>Eukaryota</taxon>
        <taxon>Metazoa</taxon>
        <taxon>Ecdysozoa</taxon>
        <taxon>Nematoda</taxon>
        <taxon>Chromadorea</taxon>
        <taxon>Rhabditida</taxon>
        <taxon>Rhabditina</taxon>
        <taxon>Diplogasteromorpha</taxon>
        <taxon>Diplogasteroidea</taxon>
        <taxon>Neodiplogasteridae</taxon>
        <taxon>Pristionchus</taxon>
    </lineage>
</organism>
<feature type="non-terminal residue" evidence="2">
    <location>
        <position position="1"/>
    </location>
</feature>
<evidence type="ECO:0000256" key="1">
    <source>
        <dbReference type="SAM" id="SignalP"/>
    </source>
</evidence>
<feature type="signal peptide" evidence="1">
    <location>
        <begin position="1"/>
        <end position="29"/>
    </location>
</feature>
<sequence length="110" mass="12648">PHFTSCQIAMVRALLISFFFLSLILASSAYRLAKRDFEPIERYCKLDFLEKSSKVLESIDSRTVCNQQLPLAKWYGPIRTTIDDFKAFCCKAGCNTGHFIDFTCTTMWKS</sequence>
<reference evidence="3" key="1">
    <citation type="submission" date="2022-10" db="EMBL/GenBank/DDBJ databases">
        <title>Genome assembly of Pristionchus species.</title>
        <authorList>
            <person name="Yoshida K."/>
            <person name="Sommer R.J."/>
        </authorList>
    </citation>
    <scope>NUCLEOTIDE SEQUENCE [LARGE SCALE GENOMIC DNA]</scope>
    <source>
        <strain evidence="3">RS5460</strain>
    </source>
</reference>
<dbReference type="EMBL" id="BTRK01000004">
    <property type="protein sequence ID" value="GMR45324.1"/>
    <property type="molecule type" value="Genomic_DNA"/>
</dbReference>
<accession>A0AAN5CJ20</accession>
<evidence type="ECO:0000313" key="2">
    <source>
        <dbReference type="EMBL" id="GMR45324.1"/>
    </source>
</evidence>
<keyword evidence="3" id="KW-1185">Reference proteome</keyword>
<gene>
    <name evidence="2" type="ORF">PMAYCL1PPCAC_15519</name>
</gene>